<dbReference type="PANTHER" id="PTHR43476:SF3">
    <property type="entry name" value="FAD-BINDING MONOOXYGENASE"/>
    <property type="match status" value="1"/>
</dbReference>
<dbReference type="KEGG" id="aol:S58_25650"/>
<name>M4Z6B0_9BRAD</name>
<evidence type="ECO:0000313" key="4">
    <source>
        <dbReference type="Proteomes" id="UP000011841"/>
    </source>
</evidence>
<evidence type="ECO:0000256" key="1">
    <source>
        <dbReference type="ARBA" id="ARBA00023002"/>
    </source>
</evidence>
<gene>
    <name evidence="3" type="ORF">S58_25650</name>
</gene>
<dbReference type="OrthoDB" id="9791689at2"/>
<dbReference type="STRING" id="1245469.S58_25650"/>
<feature type="domain" description="FAD-binding" evidence="2">
    <location>
        <begin position="11"/>
        <end position="350"/>
    </location>
</feature>
<dbReference type="eggNOG" id="COG0654">
    <property type="taxonomic scope" value="Bacteria"/>
</dbReference>
<dbReference type="EMBL" id="AP012603">
    <property type="protein sequence ID" value="BAM88571.1"/>
    <property type="molecule type" value="Genomic_DNA"/>
</dbReference>
<dbReference type="Pfam" id="PF01494">
    <property type="entry name" value="FAD_binding_3"/>
    <property type="match status" value="1"/>
</dbReference>
<dbReference type="PATRIC" id="fig|1245469.3.peg.2630"/>
<accession>M4Z6B0</accession>
<keyword evidence="3" id="KW-0503">Monooxygenase</keyword>
<dbReference type="GO" id="GO:0008688">
    <property type="term" value="F:3-(3-hydroxyphenyl)propionate hydroxylase activity"/>
    <property type="evidence" value="ECO:0007669"/>
    <property type="project" value="TreeGrafter"/>
</dbReference>
<reference evidence="3 4" key="1">
    <citation type="journal article" date="2013" name="Appl. Environ. Microbiol.">
        <title>Genome analysis suggests that the soil oligotrophic bacterium Agromonas oligotrophica (Bradyrhizobium oligotrophicum) is a nitrogen-fixing symbiont of Aeschynomene indica.</title>
        <authorList>
            <person name="Okubo T."/>
            <person name="Fukushima S."/>
            <person name="Itakura M."/>
            <person name="Oshima K."/>
            <person name="Longtonglang A."/>
            <person name="Teaumroong N."/>
            <person name="Mitsui H."/>
            <person name="Hattori M."/>
            <person name="Hattori R."/>
            <person name="Hattori T."/>
            <person name="Minamisawa K."/>
        </authorList>
    </citation>
    <scope>NUCLEOTIDE SEQUENCE [LARGE SCALE GENOMIC DNA]</scope>
    <source>
        <strain evidence="3 4">S58</strain>
    </source>
</reference>
<dbReference type="Gene3D" id="3.50.50.60">
    <property type="entry name" value="FAD/NAD(P)-binding domain"/>
    <property type="match status" value="1"/>
</dbReference>
<dbReference type="Gene3D" id="3.40.30.120">
    <property type="match status" value="1"/>
</dbReference>
<keyword evidence="4" id="KW-1185">Reference proteome</keyword>
<proteinExistence type="predicted"/>
<dbReference type="InterPro" id="IPR002938">
    <property type="entry name" value="FAD-bd"/>
</dbReference>
<dbReference type="GeneID" id="301816452"/>
<sequence>MSATSEQKHFEVVVIGFGPTGAIAASLLGTQGITTLAIDRAVDIYDKPRAIALDHEIMRLFDNLGIAEQVSRHVAPFPPSEHFGAQGQLIRRIDMVGEPYPLGYTPSMVFTQPPVEQVMRDRVDSFPSVTVELGTTLVGIRQDAKVATVILQAADGATHEVTANYVIACDGASSTVRQKLGISFDDLDFDEPWLVVDLLINDAGVGKLPATAAQFCNPARPTTYIIGPGNHRRFEIMLRPGEDRHAMEQPEQVWQLLSPWLTPDDGKLWRAASYRFHALVASRWRQGRVLLAGDAAHQQPPFVGQGMCQGLRDAANLCWKLGRVLRGQSSAALLDSYEIERSTHVRELTARIKAIGRVICEQDPEAAAARDARILAEGGGAPRTITRQEIVPPLTQGLLATRPNAANGTLFPQPWILRDGDRVLLDSVAGTGWRLILDGRSTLNTSAIDAATRDAGINTITIDGNGLQEESAVVARWFERHGCSAALVRPDHYVYGVARDAPELAALLRELNERLH</sequence>
<dbReference type="GO" id="GO:0019622">
    <property type="term" value="P:3-(3-hydroxy)phenylpropionate catabolic process"/>
    <property type="evidence" value="ECO:0007669"/>
    <property type="project" value="TreeGrafter"/>
</dbReference>
<organism evidence="3 4">
    <name type="scientific">Bradyrhizobium oligotrophicum S58</name>
    <dbReference type="NCBI Taxonomy" id="1245469"/>
    <lineage>
        <taxon>Bacteria</taxon>
        <taxon>Pseudomonadati</taxon>
        <taxon>Pseudomonadota</taxon>
        <taxon>Alphaproteobacteria</taxon>
        <taxon>Hyphomicrobiales</taxon>
        <taxon>Nitrobacteraceae</taxon>
        <taxon>Bradyrhizobium</taxon>
    </lineage>
</organism>
<dbReference type="InterPro" id="IPR050631">
    <property type="entry name" value="PheA/TfdB_FAD_monoxygenase"/>
</dbReference>
<dbReference type="GO" id="GO:0071949">
    <property type="term" value="F:FAD binding"/>
    <property type="evidence" value="ECO:0007669"/>
    <property type="project" value="InterPro"/>
</dbReference>
<evidence type="ECO:0000259" key="2">
    <source>
        <dbReference type="Pfam" id="PF01494"/>
    </source>
</evidence>
<dbReference type="NCBIfam" id="NF004829">
    <property type="entry name" value="PRK06183.1-3"/>
    <property type="match status" value="1"/>
</dbReference>
<dbReference type="InterPro" id="IPR036188">
    <property type="entry name" value="FAD/NAD-bd_sf"/>
</dbReference>
<dbReference type="Proteomes" id="UP000011841">
    <property type="component" value="Chromosome"/>
</dbReference>
<dbReference type="AlphaFoldDB" id="M4Z6B0"/>
<dbReference type="SUPFAM" id="SSF51905">
    <property type="entry name" value="FAD/NAD(P)-binding domain"/>
    <property type="match status" value="1"/>
</dbReference>
<dbReference type="PRINTS" id="PR00420">
    <property type="entry name" value="RNGMNOXGNASE"/>
</dbReference>
<protein>
    <submittedName>
        <fullName evidence="3">FAD-binding monooxygenase</fullName>
    </submittedName>
</protein>
<keyword evidence="1" id="KW-0560">Oxidoreductase</keyword>
<evidence type="ECO:0000313" key="3">
    <source>
        <dbReference type="EMBL" id="BAM88571.1"/>
    </source>
</evidence>
<dbReference type="Gene3D" id="3.30.9.10">
    <property type="entry name" value="D-Amino Acid Oxidase, subunit A, domain 2"/>
    <property type="match status" value="1"/>
</dbReference>
<dbReference type="HOGENOM" id="CLU_009665_20_2_5"/>
<dbReference type="PANTHER" id="PTHR43476">
    <property type="entry name" value="3-(3-HYDROXY-PHENYL)PROPIONATE/3-HYDROXYCINNAMIC ACID HYDROXYLASE"/>
    <property type="match status" value="1"/>
</dbReference>
<dbReference type="RefSeq" id="WP_015665693.1">
    <property type="nucleotide sequence ID" value="NC_020453.1"/>
</dbReference>